<dbReference type="EMBL" id="LUGH01000393">
    <property type="protein sequence ID" value="OBZ85463.1"/>
    <property type="molecule type" value="Genomic_DNA"/>
</dbReference>
<dbReference type="SUPFAM" id="SSF81383">
    <property type="entry name" value="F-box domain"/>
    <property type="match status" value="1"/>
</dbReference>
<dbReference type="InterPro" id="IPR032675">
    <property type="entry name" value="LRR_dom_sf"/>
</dbReference>
<dbReference type="Gene3D" id="1.20.1280.50">
    <property type="match status" value="1"/>
</dbReference>
<keyword evidence="4" id="KW-1185">Reference proteome</keyword>
<dbReference type="InterPro" id="IPR001810">
    <property type="entry name" value="F-box_dom"/>
</dbReference>
<dbReference type="Proteomes" id="UP000093000">
    <property type="component" value="Unassembled WGS sequence"/>
</dbReference>
<dbReference type="STRING" id="101091.A0A1C7N8N6"/>
<reference evidence="3 4" key="1">
    <citation type="submission" date="2016-03" db="EMBL/GenBank/DDBJ databases">
        <title>Choanephora cucurbitarum.</title>
        <authorList>
            <person name="Min B."/>
            <person name="Park H."/>
            <person name="Park J.-H."/>
            <person name="Shin H.-D."/>
            <person name="Choi I.-G."/>
        </authorList>
    </citation>
    <scope>NUCLEOTIDE SEQUENCE [LARGE SCALE GENOMIC DNA]</scope>
    <source>
        <strain evidence="3 4">KUS-F28377</strain>
    </source>
</reference>
<dbReference type="InterPro" id="IPR036047">
    <property type="entry name" value="F-box-like_dom_sf"/>
</dbReference>
<feature type="compositionally biased region" description="Low complexity" evidence="1">
    <location>
        <begin position="283"/>
        <end position="320"/>
    </location>
</feature>
<evidence type="ECO:0000259" key="2">
    <source>
        <dbReference type="Pfam" id="PF12937"/>
    </source>
</evidence>
<comment type="caution">
    <text evidence="3">The sequence shown here is derived from an EMBL/GenBank/DDBJ whole genome shotgun (WGS) entry which is preliminary data.</text>
</comment>
<feature type="region of interest" description="Disordered" evidence="1">
    <location>
        <begin position="104"/>
        <end position="123"/>
    </location>
</feature>
<evidence type="ECO:0000256" key="1">
    <source>
        <dbReference type="SAM" id="MobiDB-lite"/>
    </source>
</evidence>
<feature type="domain" description="F-box" evidence="2">
    <location>
        <begin position="13"/>
        <end position="51"/>
    </location>
</feature>
<feature type="region of interest" description="Disordered" evidence="1">
    <location>
        <begin position="283"/>
        <end position="323"/>
    </location>
</feature>
<evidence type="ECO:0000313" key="3">
    <source>
        <dbReference type="EMBL" id="OBZ85463.1"/>
    </source>
</evidence>
<dbReference type="GO" id="GO:0031146">
    <property type="term" value="P:SCF-dependent proteasomal ubiquitin-dependent protein catabolic process"/>
    <property type="evidence" value="ECO:0007669"/>
    <property type="project" value="TreeGrafter"/>
</dbReference>
<dbReference type="OrthoDB" id="2125396at2759"/>
<feature type="compositionally biased region" description="Polar residues" evidence="1">
    <location>
        <begin position="107"/>
        <end position="123"/>
    </location>
</feature>
<dbReference type="PANTHER" id="PTHR13318">
    <property type="entry name" value="PARTNER OF PAIRED, ISOFORM B-RELATED"/>
    <property type="match status" value="1"/>
</dbReference>
<dbReference type="Gene3D" id="3.80.10.10">
    <property type="entry name" value="Ribonuclease Inhibitor"/>
    <property type="match status" value="1"/>
</dbReference>
<dbReference type="Pfam" id="PF12937">
    <property type="entry name" value="F-box-like"/>
    <property type="match status" value="1"/>
</dbReference>
<dbReference type="InParanoid" id="A0A1C7N8N6"/>
<evidence type="ECO:0000313" key="4">
    <source>
        <dbReference type="Proteomes" id="UP000093000"/>
    </source>
</evidence>
<dbReference type="SUPFAM" id="SSF52047">
    <property type="entry name" value="RNI-like"/>
    <property type="match status" value="1"/>
</dbReference>
<gene>
    <name evidence="3" type="ORF">A0J61_06484</name>
</gene>
<name>A0A1C7N8N6_9FUNG</name>
<dbReference type="GO" id="GO:0019005">
    <property type="term" value="C:SCF ubiquitin ligase complex"/>
    <property type="evidence" value="ECO:0007669"/>
    <property type="project" value="TreeGrafter"/>
</dbReference>
<sequence length="433" mass="49340">MPLVTREKNAFPLPPELLLEVLSYLNHSQTSLHAASLVCKEWLFCATPILYGHPKILDTYRWATFILTLTRQRMSFFYGHLVRSIDLSSGKSIDTKKDQEFYRRLSDTASNSDSTEAGSSSTQARNVTITITRNQIIVEDNQTETEHDFVVKGLPYIIVSTSSLIQVASTCKNITHLNLSSTSLLHDSQVVETGEYLSTLQHFVQPGLTQVQISIETAIESIGRECKRLTHIKIQRCEWVTAHVIWMFAYYCPYLQQLDARRSFKCTVKRLINNVLEASHTIPTSTTNTTIPPPTSSSSSSSPSSSSSHSYASSSSSSPTHWRRHPPDIINSFLSTDRMYSNYHHHMHYNLNRNQVHQRRLGEYSTEGDEEEPHYHRLEDELYERLENLMETSQTMGRHAGKTLKNLVYDILLDAKDLGAVDLNWLQQYVGPL</sequence>
<proteinExistence type="predicted"/>
<accession>A0A1C7N8N6</accession>
<dbReference type="AlphaFoldDB" id="A0A1C7N8N6"/>
<organism evidence="3 4">
    <name type="scientific">Choanephora cucurbitarum</name>
    <dbReference type="NCBI Taxonomy" id="101091"/>
    <lineage>
        <taxon>Eukaryota</taxon>
        <taxon>Fungi</taxon>
        <taxon>Fungi incertae sedis</taxon>
        <taxon>Mucoromycota</taxon>
        <taxon>Mucoromycotina</taxon>
        <taxon>Mucoromycetes</taxon>
        <taxon>Mucorales</taxon>
        <taxon>Mucorineae</taxon>
        <taxon>Choanephoraceae</taxon>
        <taxon>Choanephoroideae</taxon>
        <taxon>Choanephora</taxon>
    </lineage>
</organism>
<protein>
    <recommendedName>
        <fullName evidence="2">F-box domain-containing protein</fullName>
    </recommendedName>
</protein>